<dbReference type="RefSeq" id="WP_049604267.1">
    <property type="nucleotide sequence ID" value="NZ_CABHQE010000002.1"/>
</dbReference>
<dbReference type="Gene3D" id="3.30.1500.10">
    <property type="entry name" value="Haem-binding HasA"/>
    <property type="match status" value="1"/>
</dbReference>
<reference evidence="1 2" key="1">
    <citation type="submission" date="2015-03" db="EMBL/GenBank/DDBJ databases">
        <authorList>
            <consortium name="Pathogen Informatics"/>
            <person name="Murphy D."/>
        </authorList>
    </citation>
    <scope>NUCLEOTIDE SEQUENCE [LARGE SCALE GENOMIC DNA]</scope>
    <source>
        <strain evidence="1 2">IP08791</strain>
    </source>
</reference>
<dbReference type="EMBL" id="CQEH01000017">
    <property type="protein sequence ID" value="CNL45592.1"/>
    <property type="molecule type" value="Genomic_DNA"/>
</dbReference>
<proteinExistence type="predicted"/>
<organism evidence="1 2">
    <name type="scientific">Yersinia aldovae</name>
    <dbReference type="NCBI Taxonomy" id="29483"/>
    <lineage>
        <taxon>Bacteria</taxon>
        <taxon>Pseudomonadati</taxon>
        <taxon>Pseudomonadota</taxon>
        <taxon>Gammaproteobacteria</taxon>
        <taxon>Enterobacterales</taxon>
        <taxon>Yersiniaceae</taxon>
        <taxon>Yersinia</taxon>
    </lineage>
</organism>
<sequence length="219" mass="23542">MTITIKYDKSIKDETISTYTHQWATDFGDLIEVAHTTRYYGTFSGSHDYNNRIISAEFESPIEGSNTAIIFSGTLFGSDGGAIYKGNYIQSLEFGASVIPANAGNTNETKQLEQVQLKFEGLNIEGDFGYSLCSISRALNSDPGKPYQGGIDHGTYSLIRGKAGAMLEHLKTQGIDVDIPLKDLAIASQFASSEVIADAPIPVIDTIGVADNSDISLVA</sequence>
<dbReference type="InterPro" id="IPR036912">
    <property type="entry name" value="HasA_haem-bd_sf"/>
</dbReference>
<keyword evidence="2" id="KW-1185">Reference proteome</keyword>
<name>A0ABM9SWA4_YERAL</name>
<accession>A0ABM9SWA4</accession>
<evidence type="ECO:0000313" key="1">
    <source>
        <dbReference type="EMBL" id="CNL45592.1"/>
    </source>
</evidence>
<dbReference type="Pfam" id="PF06438">
    <property type="entry name" value="HasA"/>
    <property type="match status" value="1"/>
</dbReference>
<comment type="caution">
    <text evidence="1">The sequence shown here is derived from an EMBL/GenBank/DDBJ whole genome shotgun (WGS) entry which is preliminary data.</text>
</comment>
<dbReference type="Proteomes" id="UP000038647">
    <property type="component" value="Unassembled WGS sequence"/>
</dbReference>
<dbReference type="InterPro" id="IPR010495">
    <property type="entry name" value="HasA_haem-bd"/>
</dbReference>
<protein>
    <submittedName>
        <fullName evidence="1">Hemophore</fullName>
    </submittedName>
</protein>
<evidence type="ECO:0000313" key="2">
    <source>
        <dbReference type="Proteomes" id="UP000038647"/>
    </source>
</evidence>
<dbReference type="SUPFAM" id="SSF54621">
    <property type="entry name" value="Heme-binding protein A (HasA)"/>
    <property type="match status" value="1"/>
</dbReference>
<gene>
    <name evidence="1" type="ORF">ERS137966_03284</name>
</gene>